<dbReference type="EMBL" id="FBYC01000004">
    <property type="protein sequence ID" value="CUX82070.1"/>
    <property type="molecule type" value="Genomic_DNA"/>
</dbReference>
<reference evidence="4 7" key="2">
    <citation type="submission" date="2016-01" db="EMBL/GenBank/DDBJ databases">
        <authorList>
            <person name="Varghese N."/>
        </authorList>
    </citation>
    <scope>NUCLEOTIDE SEQUENCE [LARGE SCALE GENOMIC DNA]</scope>
    <source>
        <strain evidence="4 7">HL-91</strain>
    </source>
</reference>
<feature type="domain" description="Transglycosylase SLT" evidence="3">
    <location>
        <begin position="28"/>
        <end position="151"/>
    </location>
</feature>
<dbReference type="AlphaFoldDB" id="A0A0P7X4S6"/>
<evidence type="ECO:0000256" key="1">
    <source>
        <dbReference type="ARBA" id="ARBA00009387"/>
    </source>
</evidence>
<evidence type="ECO:0000313" key="6">
    <source>
        <dbReference type="Proteomes" id="UP000050413"/>
    </source>
</evidence>
<dbReference type="Pfam" id="PF01464">
    <property type="entry name" value="SLT"/>
    <property type="match status" value="1"/>
</dbReference>
<sequence>MRHAIHTVFCLWLCAAPGQATIPDCEDLAEHAGQAEGVPSGVMRAIARIESGYTVGGQFRAWPWTINRAGKGSYHPSKSEALALAQAALKSGRRNVDLGCMQINWRWHGSAFDGVSDMLDPVKNTRYAARFLRLLHDRHGSWDSAIRHYHSADPARGTAYAARVKRHMTTDHAPRPAAPTQPVRQAGLLQRAPRPLLGGTPARPLIAR</sequence>
<protein>
    <submittedName>
        <fullName evidence="5">Putative soluble lytic transglycosylase</fullName>
    </submittedName>
    <submittedName>
        <fullName evidence="4">Transglycosylase SLT domain-containing protein</fullName>
    </submittedName>
</protein>
<organism evidence="5 6">
    <name type="scientific">Roseibaca calidilacus</name>
    <dbReference type="NCBI Taxonomy" id="1666912"/>
    <lineage>
        <taxon>Bacteria</taxon>
        <taxon>Pseudomonadati</taxon>
        <taxon>Pseudomonadota</taxon>
        <taxon>Alphaproteobacteria</taxon>
        <taxon>Rhodobacterales</taxon>
        <taxon>Paracoccaceae</taxon>
        <taxon>Roseinatronobacter</taxon>
    </lineage>
</organism>
<dbReference type="Proteomes" id="UP000182045">
    <property type="component" value="Unassembled WGS sequence"/>
</dbReference>
<evidence type="ECO:0000313" key="5">
    <source>
        <dbReference type="EMBL" id="KPP95572.1"/>
    </source>
</evidence>
<dbReference type="PATRIC" id="fig|1666912.4.peg.1676"/>
<dbReference type="EMBL" id="LJSG01000002">
    <property type="protein sequence ID" value="KPP95572.1"/>
    <property type="molecule type" value="Genomic_DNA"/>
</dbReference>
<dbReference type="RefSeq" id="WP_072246329.1">
    <property type="nucleotide sequence ID" value="NZ_FBYC01000004.1"/>
</dbReference>
<dbReference type="STRING" id="1666912.Ga0058931_2148"/>
<evidence type="ECO:0000256" key="2">
    <source>
        <dbReference type="SAM" id="MobiDB-lite"/>
    </source>
</evidence>
<dbReference type="CDD" id="cd13400">
    <property type="entry name" value="LT_IagB-like"/>
    <property type="match status" value="1"/>
</dbReference>
<dbReference type="InterPro" id="IPR023346">
    <property type="entry name" value="Lysozyme-like_dom_sf"/>
</dbReference>
<accession>A0A0P7X4S6</accession>
<gene>
    <name evidence="4" type="ORF">Ga0058931_2148</name>
    <name evidence="5" type="ORF">HLUCCA05_02625</name>
</gene>
<feature type="region of interest" description="Disordered" evidence="2">
    <location>
        <begin position="170"/>
        <end position="208"/>
    </location>
</feature>
<proteinExistence type="inferred from homology"/>
<comment type="similarity">
    <text evidence="1">Belongs to the virb1 family.</text>
</comment>
<evidence type="ECO:0000313" key="7">
    <source>
        <dbReference type="Proteomes" id="UP000182045"/>
    </source>
</evidence>
<dbReference type="Gene3D" id="1.10.530.10">
    <property type="match status" value="1"/>
</dbReference>
<reference evidence="5 6" key="1">
    <citation type="submission" date="2015-09" db="EMBL/GenBank/DDBJ databases">
        <title>Identification and resolution of microdiversity through metagenomic sequencing of parallel consortia.</title>
        <authorList>
            <person name="Nelson W.C."/>
            <person name="Romine M.F."/>
            <person name="Lindemann S.R."/>
        </authorList>
    </citation>
    <scope>NUCLEOTIDE SEQUENCE [LARGE SCALE GENOMIC DNA]</scope>
    <source>
        <strain evidence="5">HL-91</strain>
    </source>
</reference>
<evidence type="ECO:0000259" key="3">
    <source>
        <dbReference type="Pfam" id="PF01464"/>
    </source>
</evidence>
<dbReference type="Proteomes" id="UP000050413">
    <property type="component" value="Unassembled WGS sequence"/>
</dbReference>
<comment type="caution">
    <text evidence="5">The sequence shown here is derived from an EMBL/GenBank/DDBJ whole genome shotgun (WGS) entry which is preliminary data.</text>
</comment>
<dbReference type="InterPro" id="IPR008258">
    <property type="entry name" value="Transglycosylase_SLT_dom_1"/>
</dbReference>
<keyword evidence="7" id="KW-1185">Reference proteome</keyword>
<evidence type="ECO:0000313" key="4">
    <source>
        <dbReference type="EMBL" id="CUX82070.1"/>
    </source>
</evidence>
<dbReference type="SUPFAM" id="SSF53955">
    <property type="entry name" value="Lysozyme-like"/>
    <property type="match status" value="1"/>
</dbReference>
<name>A0A0P7X4S6_9RHOB</name>